<sequence length="107" mass="12648">MNPIQAGQISGDVKAHCNKYMNYHVIAHMKDGSQIEGIIDGMDNEGVTMLVPEDVGGEGRETDPYRQPFGYGYRRFRRQLLPFSLFAFPFFRPYPYYRPFYPYYPWY</sequence>
<organism evidence="1 2">
    <name type="scientific">Paenibacillus oryzisoli</name>
    <dbReference type="NCBI Taxonomy" id="1850517"/>
    <lineage>
        <taxon>Bacteria</taxon>
        <taxon>Bacillati</taxon>
        <taxon>Bacillota</taxon>
        <taxon>Bacilli</taxon>
        <taxon>Bacillales</taxon>
        <taxon>Paenibacillaceae</taxon>
        <taxon>Paenibacillus</taxon>
    </lineage>
</organism>
<evidence type="ECO:0000313" key="2">
    <source>
        <dbReference type="Proteomes" id="UP000078454"/>
    </source>
</evidence>
<keyword evidence="2" id="KW-1185">Reference proteome</keyword>
<dbReference type="EMBL" id="LYPB01000089">
    <property type="protein sequence ID" value="OAS14633.1"/>
    <property type="molecule type" value="Genomic_DNA"/>
</dbReference>
<accession>A0A198A0T9</accession>
<dbReference type="STRING" id="1850517.A8708_34520"/>
<dbReference type="Proteomes" id="UP000078454">
    <property type="component" value="Unassembled WGS sequence"/>
</dbReference>
<comment type="caution">
    <text evidence="1">The sequence shown here is derived from an EMBL/GenBank/DDBJ whole genome shotgun (WGS) entry which is preliminary data.</text>
</comment>
<name>A0A198A0T9_9BACL</name>
<protein>
    <submittedName>
        <fullName evidence="1">Uncharacterized protein</fullName>
    </submittedName>
</protein>
<gene>
    <name evidence="1" type="ORF">A8708_34520</name>
</gene>
<reference evidence="1 2" key="1">
    <citation type="submission" date="2016-05" db="EMBL/GenBank/DDBJ databases">
        <title>Paenibacillus sp. 1ZS3-15 nov., isolated from the rhizosphere soil.</title>
        <authorList>
            <person name="Zhang X.X."/>
            <person name="Zhang J."/>
        </authorList>
    </citation>
    <scope>NUCLEOTIDE SEQUENCE [LARGE SCALE GENOMIC DNA]</scope>
    <source>
        <strain evidence="1 2">1ZS3-15</strain>
    </source>
</reference>
<dbReference type="AlphaFoldDB" id="A0A198A0T9"/>
<evidence type="ECO:0000313" key="1">
    <source>
        <dbReference type="EMBL" id="OAS14633.1"/>
    </source>
</evidence>
<proteinExistence type="predicted"/>